<dbReference type="EMBL" id="JAIWYP010000008">
    <property type="protein sequence ID" value="KAH3781724.1"/>
    <property type="molecule type" value="Genomic_DNA"/>
</dbReference>
<proteinExistence type="predicted"/>
<name>A0A9D4ELT6_DREPO</name>
<reference evidence="1" key="1">
    <citation type="journal article" date="2019" name="bioRxiv">
        <title>The Genome of the Zebra Mussel, Dreissena polymorpha: A Resource for Invasive Species Research.</title>
        <authorList>
            <person name="McCartney M.A."/>
            <person name="Auch B."/>
            <person name="Kono T."/>
            <person name="Mallez S."/>
            <person name="Zhang Y."/>
            <person name="Obille A."/>
            <person name="Becker A."/>
            <person name="Abrahante J.E."/>
            <person name="Garbe J."/>
            <person name="Badalamenti J.P."/>
            <person name="Herman A."/>
            <person name="Mangelson H."/>
            <person name="Liachko I."/>
            <person name="Sullivan S."/>
            <person name="Sone E.D."/>
            <person name="Koren S."/>
            <person name="Silverstein K.A.T."/>
            <person name="Beckman K.B."/>
            <person name="Gohl D.M."/>
        </authorList>
    </citation>
    <scope>NUCLEOTIDE SEQUENCE</scope>
    <source>
        <strain evidence="1">Duluth1</strain>
        <tissue evidence="1">Whole animal</tissue>
    </source>
</reference>
<gene>
    <name evidence="1" type="ORF">DPMN_159628</name>
</gene>
<protein>
    <submittedName>
        <fullName evidence="1">Uncharacterized protein</fullName>
    </submittedName>
</protein>
<dbReference type="Proteomes" id="UP000828390">
    <property type="component" value="Unassembled WGS sequence"/>
</dbReference>
<reference evidence="1" key="2">
    <citation type="submission" date="2020-11" db="EMBL/GenBank/DDBJ databases">
        <authorList>
            <person name="McCartney M.A."/>
            <person name="Auch B."/>
            <person name="Kono T."/>
            <person name="Mallez S."/>
            <person name="Becker A."/>
            <person name="Gohl D.M."/>
            <person name="Silverstein K.A.T."/>
            <person name="Koren S."/>
            <person name="Bechman K.B."/>
            <person name="Herman A."/>
            <person name="Abrahante J.E."/>
            <person name="Garbe J."/>
        </authorList>
    </citation>
    <scope>NUCLEOTIDE SEQUENCE</scope>
    <source>
        <strain evidence="1">Duluth1</strain>
        <tissue evidence="1">Whole animal</tissue>
    </source>
</reference>
<keyword evidence="2" id="KW-1185">Reference proteome</keyword>
<evidence type="ECO:0000313" key="2">
    <source>
        <dbReference type="Proteomes" id="UP000828390"/>
    </source>
</evidence>
<sequence>MVIPIQKTDNLKLFENYRTISLNRNPSKAILRIILNRLKSKADQLLAVLHQRAGWIQSWTELS</sequence>
<evidence type="ECO:0000313" key="1">
    <source>
        <dbReference type="EMBL" id="KAH3781724.1"/>
    </source>
</evidence>
<accession>A0A9D4ELT6</accession>
<organism evidence="1 2">
    <name type="scientific">Dreissena polymorpha</name>
    <name type="common">Zebra mussel</name>
    <name type="synonym">Mytilus polymorpha</name>
    <dbReference type="NCBI Taxonomy" id="45954"/>
    <lineage>
        <taxon>Eukaryota</taxon>
        <taxon>Metazoa</taxon>
        <taxon>Spiralia</taxon>
        <taxon>Lophotrochozoa</taxon>
        <taxon>Mollusca</taxon>
        <taxon>Bivalvia</taxon>
        <taxon>Autobranchia</taxon>
        <taxon>Heteroconchia</taxon>
        <taxon>Euheterodonta</taxon>
        <taxon>Imparidentia</taxon>
        <taxon>Neoheterodontei</taxon>
        <taxon>Myida</taxon>
        <taxon>Dreissenoidea</taxon>
        <taxon>Dreissenidae</taxon>
        <taxon>Dreissena</taxon>
    </lineage>
</organism>
<comment type="caution">
    <text evidence="1">The sequence shown here is derived from an EMBL/GenBank/DDBJ whole genome shotgun (WGS) entry which is preliminary data.</text>
</comment>
<dbReference type="AlphaFoldDB" id="A0A9D4ELT6"/>